<feature type="domain" description="FAD-binding" evidence="2">
    <location>
        <begin position="11"/>
        <end position="350"/>
    </location>
</feature>
<keyword evidence="4" id="KW-1185">Reference proteome</keyword>
<comment type="caution">
    <text evidence="3">The sequence shown here is derived from an EMBL/GenBank/DDBJ whole genome shotgun (WGS) entry which is preliminary data.</text>
</comment>
<dbReference type="NCBIfam" id="NF006091">
    <property type="entry name" value="PRK08243.1"/>
    <property type="match status" value="1"/>
</dbReference>
<protein>
    <submittedName>
        <fullName evidence="3">4-hydroxybenzoate 3-monooxygenase</fullName>
        <ecNumber evidence="3">1.14.13.2</ecNumber>
    </submittedName>
</protein>
<dbReference type="Pfam" id="PF01494">
    <property type="entry name" value="FAD_binding_3"/>
    <property type="match status" value="1"/>
</dbReference>
<dbReference type="InterPro" id="IPR036188">
    <property type="entry name" value="FAD/NAD-bd_sf"/>
</dbReference>
<dbReference type="GO" id="GO:0018659">
    <property type="term" value="F:4-hydroxybenzoate 3-monooxygenase activity"/>
    <property type="evidence" value="ECO:0007669"/>
    <property type="project" value="UniProtKB-EC"/>
</dbReference>
<accession>A0ABT0ZIX0</accession>
<keyword evidence="1 3" id="KW-0560">Oxidoreductase</keyword>
<dbReference type="Proteomes" id="UP001523219">
    <property type="component" value="Unassembled WGS sequence"/>
</dbReference>
<evidence type="ECO:0000256" key="1">
    <source>
        <dbReference type="ARBA" id="ARBA00023002"/>
    </source>
</evidence>
<evidence type="ECO:0000313" key="3">
    <source>
        <dbReference type="EMBL" id="MCN9243495.1"/>
    </source>
</evidence>
<dbReference type="EMBL" id="JAMWMR010000022">
    <property type="protein sequence ID" value="MCN9243495.1"/>
    <property type="molecule type" value="Genomic_DNA"/>
</dbReference>
<proteinExistence type="predicted"/>
<gene>
    <name evidence="3" type="ORF">NGF19_22355</name>
</gene>
<dbReference type="SUPFAM" id="SSF51905">
    <property type="entry name" value="FAD/NAD(P)-binding domain"/>
    <property type="match status" value="1"/>
</dbReference>
<dbReference type="Gene3D" id="3.30.9.10">
    <property type="entry name" value="D-Amino Acid Oxidase, subunit A, domain 2"/>
    <property type="match status" value="1"/>
</dbReference>
<dbReference type="InterPro" id="IPR050631">
    <property type="entry name" value="PheA/TfdB_FAD_monoxygenase"/>
</dbReference>
<evidence type="ECO:0000259" key="2">
    <source>
        <dbReference type="Pfam" id="PF01494"/>
    </source>
</evidence>
<dbReference type="Gene3D" id="3.50.50.60">
    <property type="entry name" value="FAD/NAD(P)-binding domain"/>
    <property type="match status" value="1"/>
</dbReference>
<dbReference type="PRINTS" id="PR00420">
    <property type="entry name" value="RNGMNOXGNASE"/>
</dbReference>
<dbReference type="PANTHER" id="PTHR43476">
    <property type="entry name" value="3-(3-HYDROXY-PHENYL)PROPIONATE/3-HYDROXYCINNAMIC ACID HYDROXYLASE"/>
    <property type="match status" value="1"/>
</dbReference>
<name>A0ABT0ZIX0_9ACTN</name>
<evidence type="ECO:0000313" key="4">
    <source>
        <dbReference type="Proteomes" id="UP001523219"/>
    </source>
</evidence>
<organism evidence="3 4">
    <name type="scientific">Streptomyces macrolidinus</name>
    <dbReference type="NCBI Taxonomy" id="2952607"/>
    <lineage>
        <taxon>Bacteria</taxon>
        <taxon>Bacillati</taxon>
        <taxon>Actinomycetota</taxon>
        <taxon>Actinomycetes</taxon>
        <taxon>Kitasatosporales</taxon>
        <taxon>Streptomycetaceae</taxon>
        <taxon>Streptomyces</taxon>
    </lineage>
</organism>
<dbReference type="RefSeq" id="WP_252426895.1">
    <property type="nucleotide sequence ID" value="NZ_JAMWMR010000022.1"/>
</dbReference>
<sequence length="399" mass="43814">MTSRVVEDGAAVLIIGAGPAGLVLGNLLLDAGVDCLVVERQSREHVERRARAGFLAANTVRVLTENGLADGLLARGQRHDACAFLTEQGRFELKYGTLGRGEVHHVYPQQDLVTDLVAQFLARGGELWFETEVTEVTGLDGDRPCITARTADGTALRRSGRYVAGCDGRHGVSRRAIPEGTYRYHRRDHGVTWLALLAEAPPSMSAIGYAVHERGFAGHMARTPSVTRYYLQRPKGTDPQGWSDERIWEELNLRMRVDRFGALNEGPILERGVVDMQSDVLDPIRYGSMYLVGDAASLISPAAAKGANLAVMEAEILARALVAALGSHDETLLDRYSADCLPRIWRAQEFSHWMINLLHAPSGDDDEVVFLSGLQLARLETLRTSRAHQDCFAENYVGV</sequence>
<reference evidence="3 4" key="1">
    <citation type="submission" date="2022-05" db="EMBL/GenBank/DDBJ databases">
        <title>Streptomyces sp. nov. RY43-2 isolated from soil of a peat swamp forest.</title>
        <authorList>
            <person name="Kanchanasin P."/>
            <person name="Tanasupawat S."/>
            <person name="Phongsopitanun W."/>
        </authorList>
    </citation>
    <scope>NUCLEOTIDE SEQUENCE [LARGE SCALE GENOMIC DNA]</scope>
    <source>
        <strain evidence="3 4">RY43-2</strain>
    </source>
</reference>
<dbReference type="SUPFAM" id="SSF54373">
    <property type="entry name" value="FAD-linked reductases, C-terminal domain"/>
    <property type="match status" value="1"/>
</dbReference>
<dbReference type="PANTHER" id="PTHR43476:SF5">
    <property type="entry name" value="FAD-DEPENDENT MONOOXYGENASE"/>
    <property type="match status" value="1"/>
</dbReference>
<dbReference type="InterPro" id="IPR002938">
    <property type="entry name" value="FAD-bd"/>
</dbReference>
<dbReference type="EC" id="1.14.13.2" evidence="3"/>